<accession>I3SVZ6</accession>
<reference evidence="1" key="1">
    <citation type="submission" date="2012-05" db="EMBL/GenBank/DDBJ databases">
        <authorList>
            <person name="Krishnakumar V."/>
            <person name="Cheung F."/>
            <person name="Xiao Y."/>
            <person name="Chan A."/>
            <person name="Moskal W.A."/>
            <person name="Town C.D."/>
        </authorList>
    </citation>
    <scope>NUCLEOTIDE SEQUENCE</scope>
</reference>
<organism evidence="1">
    <name type="scientific">Lotus japonicus</name>
    <name type="common">Lotus corniculatus var. japonicus</name>
    <dbReference type="NCBI Taxonomy" id="34305"/>
    <lineage>
        <taxon>Eukaryota</taxon>
        <taxon>Viridiplantae</taxon>
        <taxon>Streptophyta</taxon>
        <taxon>Embryophyta</taxon>
        <taxon>Tracheophyta</taxon>
        <taxon>Spermatophyta</taxon>
        <taxon>Magnoliopsida</taxon>
        <taxon>eudicotyledons</taxon>
        <taxon>Gunneridae</taxon>
        <taxon>Pentapetalae</taxon>
        <taxon>rosids</taxon>
        <taxon>fabids</taxon>
        <taxon>Fabales</taxon>
        <taxon>Fabaceae</taxon>
        <taxon>Papilionoideae</taxon>
        <taxon>50 kb inversion clade</taxon>
        <taxon>NPAAA clade</taxon>
        <taxon>Hologalegina</taxon>
        <taxon>robinioid clade</taxon>
        <taxon>Loteae</taxon>
        <taxon>Lotus</taxon>
    </lineage>
</organism>
<protein>
    <submittedName>
        <fullName evidence="1">Uncharacterized protein</fullName>
    </submittedName>
</protein>
<dbReference type="EMBL" id="BT144644">
    <property type="protein sequence ID" value="AFK44438.1"/>
    <property type="molecule type" value="mRNA"/>
</dbReference>
<evidence type="ECO:0000313" key="1">
    <source>
        <dbReference type="EMBL" id="AFK44438.1"/>
    </source>
</evidence>
<proteinExistence type="evidence at transcript level"/>
<name>I3SVZ6_LOTJA</name>
<dbReference type="AlphaFoldDB" id="I3SVZ6"/>
<sequence>MLVSLANPLIDVKDLIRSSNITSAFNFTESLFPSKDAAFFTTNRNVHTSTPVLAWKATKEFLSCGTQSLAADVKSC</sequence>